<reference evidence="1" key="1">
    <citation type="submission" date="2022-07" db="EMBL/GenBank/DDBJ databases">
        <title>Phylogenomic reconstructions and comparative analyses of Kickxellomycotina fungi.</title>
        <authorList>
            <person name="Reynolds N.K."/>
            <person name="Stajich J.E."/>
            <person name="Barry K."/>
            <person name="Grigoriev I.V."/>
            <person name="Crous P."/>
            <person name="Smith M.E."/>
        </authorList>
    </citation>
    <scope>NUCLEOTIDE SEQUENCE</scope>
    <source>
        <strain evidence="1">BCRC 34297</strain>
    </source>
</reference>
<evidence type="ECO:0000313" key="2">
    <source>
        <dbReference type="Proteomes" id="UP001140011"/>
    </source>
</evidence>
<dbReference type="EMBL" id="JANBUH010000196">
    <property type="protein sequence ID" value="KAJ2753373.1"/>
    <property type="molecule type" value="Genomic_DNA"/>
</dbReference>
<comment type="caution">
    <text evidence="1">The sequence shown here is derived from an EMBL/GenBank/DDBJ whole genome shotgun (WGS) entry which is preliminary data.</text>
</comment>
<gene>
    <name evidence="1" type="ORF">GGI19_003178</name>
</gene>
<dbReference type="AlphaFoldDB" id="A0A9W8H0W6"/>
<proteinExistence type="predicted"/>
<name>A0A9W8H0W6_9FUNG</name>
<dbReference type="Proteomes" id="UP001140011">
    <property type="component" value="Unassembled WGS sequence"/>
</dbReference>
<dbReference type="OrthoDB" id="5525106at2759"/>
<protein>
    <submittedName>
        <fullName evidence="1">Uncharacterized protein</fullName>
    </submittedName>
</protein>
<accession>A0A9W8H0W6</accession>
<organism evidence="1 2">
    <name type="scientific">Coemansia pectinata</name>
    <dbReference type="NCBI Taxonomy" id="1052879"/>
    <lineage>
        <taxon>Eukaryota</taxon>
        <taxon>Fungi</taxon>
        <taxon>Fungi incertae sedis</taxon>
        <taxon>Zoopagomycota</taxon>
        <taxon>Kickxellomycotina</taxon>
        <taxon>Kickxellomycetes</taxon>
        <taxon>Kickxellales</taxon>
        <taxon>Kickxellaceae</taxon>
        <taxon>Coemansia</taxon>
    </lineage>
</organism>
<keyword evidence="2" id="KW-1185">Reference proteome</keyword>
<sequence length="564" mass="62404">MSLQLSSFQILPVLIVHKVVEYLEGRARNSIIPNLNEHNKNKAVLTPLLSVSENWRMAALVSICDNCTLDFEYSRSAIEVVIPAWPADFSYPGFRKTLLVKRVVVTAKLWKNMCDGLFCKTISRVQYEGVRFPSASTLVLLLTKDRNGSSSSDAAISPEMVACFARTLRRLTPAVVRVKVEFSSVSTSETNHAQLYDTLVSELCHGSVKRVSVHSTLVGSPLSVNLRGISELTGLTHGRNISCVPFARLAYLNAPTLKTLKARPASEADWTDLIYGGTTIPASYTSLRSLTLAIAGTPYSSIWEEVKDIAPFPVLSTLGISGSYPFDDDLLFRGNGGTMKTLRIPFSAIARNVLGRFGVLKRRGVTRMTRVCIDEVTEADREFLTTNTGVSIERPIHNILDVARSLSTNDETNDDHLYKAICNAPSTAILQHLDFDYESLDVRNIIDLLVGLPSLASLTCGVGEFEESTALIPANERPKTLHAKHYPLSINFRMLRVPKTANSKAKDIAYAAMPLAVLCPNFTHVDISPNLRNDFGREIIWAAFSDLFEPYSDSLRRLVYKRAD</sequence>
<evidence type="ECO:0000313" key="1">
    <source>
        <dbReference type="EMBL" id="KAJ2753373.1"/>
    </source>
</evidence>